<dbReference type="PROSITE" id="PS00622">
    <property type="entry name" value="HTH_LUXR_1"/>
    <property type="match status" value="1"/>
</dbReference>
<dbReference type="GO" id="GO:0006355">
    <property type="term" value="P:regulation of DNA-templated transcription"/>
    <property type="evidence" value="ECO:0007669"/>
    <property type="project" value="InterPro"/>
</dbReference>
<dbReference type="SUPFAM" id="SSF46894">
    <property type="entry name" value="C-terminal effector domain of the bipartite response regulators"/>
    <property type="match status" value="1"/>
</dbReference>
<dbReference type="PROSITE" id="PS50043">
    <property type="entry name" value="HTH_LUXR_2"/>
    <property type="match status" value="1"/>
</dbReference>
<proteinExistence type="predicted"/>
<organism evidence="5 6">
    <name type="scientific">Segatella copri</name>
    <dbReference type="NCBI Taxonomy" id="165179"/>
    <lineage>
        <taxon>Bacteria</taxon>
        <taxon>Pseudomonadati</taxon>
        <taxon>Bacteroidota</taxon>
        <taxon>Bacteroidia</taxon>
        <taxon>Bacteroidales</taxon>
        <taxon>Prevotellaceae</taxon>
        <taxon>Segatella</taxon>
    </lineage>
</organism>
<dbReference type="InterPro" id="IPR036388">
    <property type="entry name" value="WH-like_DNA-bd_sf"/>
</dbReference>
<dbReference type="GO" id="GO:0003677">
    <property type="term" value="F:DNA binding"/>
    <property type="evidence" value="ECO:0007669"/>
    <property type="project" value="UniProtKB-KW"/>
</dbReference>
<keyword evidence="2" id="KW-0238">DNA-binding</keyword>
<dbReference type="EMBL" id="VZAD01000063">
    <property type="protein sequence ID" value="MQP11968.1"/>
    <property type="molecule type" value="Genomic_DNA"/>
</dbReference>
<dbReference type="Gene3D" id="3.30.450.20">
    <property type="entry name" value="PAS domain"/>
    <property type="match status" value="1"/>
</dbReference>
<dbReference type="Proteomes" id="UP000384372">
    <property type="component" value="Unassembled WGS sequence"/>
</dbReference>
<keyword evidence="6" id="KW-1185">Reference proteome</keyword>
<dbReference type="OrthoDB" id="965844at2"/>
<gene>
    <name evidence="5" type="ORF">F7D20_08385</name>
</gene>
<dbReference type="RefSeq" id="WP_158463643.1">
    <property type="nucleotide sequence ID" value="NZ_VZAD01000063.1"/>
</dbReference>
<evidence type="ECO:0000256" key="3">
    <source>
        <dbReference type="ARBA" id="ARBA00023163"/>
    </source>
</evidence>
<evidence type="ECO:0000256" key="1">
    <source>
        <dbReference type="ARBA" id="ARBA00023015"/>
    </source>
</evidence>
<dbReference type="Gene3D" id="1.10.10.10">
    <property type="entry name" value="Winged helix-like DNA-binding domain superfamily/Winged helix DNA-binding domain"/>
    <property type="match status" value="1"/>
</dbReference>
<dbReference type="CDD" id="cd06170">
    <property type="entry name" value="LuxR_C_like"/>
    <property type="match status" value="1"/>
</dbReference>
<keyword evidence="3" id="KW-0804">Transcription</keyword>
<dbReference type="InterPro" id="IPR016032">
    <property type="entry name" value="Sig_transdc_resp-reg_C-effctor"/>
</dbReference>
<keyword evidence="1" id="KW-0805">Transcription regulation</keyword>
<dbReference type="PANTHER" id="PTHR44688">
    <property type="entry name" value="DNA-BINDING TRANSCRIPTIONAL ACTIVATOR DEVR_DOSR"/>
    <property type="match status" value="1"/>
</dbReference>
<evidence type="ECO:0000313" key="5">
    <source>
        <dbReference type="EMBL" id="MQP11968.1"/>
    </source>
</evidence>
<dbReference type="PRINTS" id="PR00038">
    <property type="entry name" value="HTHLUXR"/>
</dbReference>
<dbReference type="SMART" id="SM00421">
    <property type="entry name" value="HTH_LUXR"/>
    <property type="match status" value="1"/>
</dbReference>
<name>A0A6A7WC97_9BACT</name>
<reference evidence="5 6" key="1">
    <citation type="submission" date="2019-09" db="EMBL/GenBank/DDBJ databases">
        <title>Distinct polysaccharide growth profiles of human intestinal Prevotella copri isolates.</title>
        <authorList>
            <person name="Fehlner-Peach H."/>
            <person name="Magnabosco C."/>
            <person name="Raghavan V."/>
            <person name="Scher J.U."/>
            <person name="Tett A."/>
            <person name="Cox L.M."/>
            <person name="Gottsegen C."/>
            <person name="Watters A."/>
            <person name="Wiltshire- Gordon J.D."/>
            <person name="Segata N."/>
            <person name="Bonneau R."/>
            <person name="Littman D.R."/>
        </authorList>
    </citation>
    <scope>NUCLEOTIDE SEQUENCE [LARGE SCALE GENOMIC DNA]</scope>
    <source>
        <strain evidence="6">iAQ1173</strain>
    </source>
</reference>
<sequence length="252" mass="29117">MDKNFEPIEQLYLSQAFDTESDEEQMLTECKMIARTYALAENAVVSMGDNRRNCSYCYFGGVADVLGISPEERVSQLPSLYENFIFDRCHPDDLSRRHAEEIAFLRYIAGNSTPQHYRDYVLCNYLRVKDACGEYRWVKHRMIPLATDKNGCLLLCACIYTLATDEDRKAKFTNTRTGEVRILTNKDYENILSKREMEVLRLIDHGLLSKEISDNLCISINTVNRHRQNILQKLKVDRAIEACKLAHVMGLL</sequence>
<evidence type="ECO:0000313" key="6">
    <source>
        <dbReference type="Proteomes" id="UP000384372"/>
    </source>
</evidence>
<dbReference type="InterPro" id="IPR000792">
    <property type="entry name" value="Tscrpt_reg_LuxR_C"/>
</dbReference>
<protein>
    <submittedName>
        <fullName evidence="5">Helix-turn-helix transcriptional regulator</fullName>
    </submittedName>
</protein>
<dbReference type="PANTHER" id="PTHR44688:SF16">
    <property type="entry name" value="DNA-BINDING TRANSCRIPTIONAL ACTIVATOR DEVR_DOSR"/>
    <property type="match status" value="1"/>
</dbReference>
<dbReference type="Pfam" id="PF00196">
    <property type="entry name" value="GerE"/>
    <property type="match status" value="1"/>
</dbReference>
<dbReference type="AlphaFoldDB" id="A0A6A7WC97"/>
<accession>A0A6A7WC97</accession>
<evidence type="ECO:0000259" key="4">
    <source>
        <dbReference type="PROSITE" id="PS50043"/>
    </source>
</evidence>
<comment type="caution">
    <text evidence="5">The sequence shown here is derived from an EMBL/GenBank/DDBJ whole genome shotgun (WGS) entry which is preliminary data.</text>
</comment>
<evidence type="ECO:0000256" key="2">
    <source>
        <dbReference type="ARBA" id="ARBA00023125"/>
    </source>
</evidence>
<feature type="domain" description="HTH luxR-type" evidence="4">
    <location>
        <begin position="185"/>
        <end position="250"/>
    </location>
</feature>